<evidence type="ECO:0000256" key="2">
    <source>
        <dbReference type="SAM" id="MobiDB-lite"/>
    </source>
</evidence>
<feature type="region of interest" description="Disordered" evidence="2">
    <location>
        <begin position="237"/>
        <end position="354"/>
    </location>
</feature>
<protein>
    <recommendedName>
        <fullName evidence="3">C2H2-type domain-containing protein</fullName>
    </recommendedName>
</protein>
<keyword evidence="5" id="KW-1185">Reference proteome</keyword>
<evidence type="ECO:0000313" key="4">
    <source>
        <dbReference type="EMBL" id="KAJ7725974.1"/>
    </source>
</evidence>
<feature type="compositionally biased region" description="Low complexity" evidence="2">
    <location>
        <begin position="416"/>
        <end position="430"/>
    </location>
</feature>
<feature type="region of interest" description="Disordered" evidence="2">
    <location>
        <begin position="1"/>
        <end position="65"/>
    </location>
</feature>
<evidence type="ECO:0000259" key="3">
    <source>
        <dbReference type="PROSITE" id="PS50157"/>
    </source>
</evidence>
<feature type="compositionally biased region" description="Polar residues" evidence="2">
    <location>
        <begin position="431"/>
        <end position="441"/>
    </location>
</feature>
<feature type="domain" description="C2H2-type" evidence="3">
    <location>
        <begin position="468"/>
        <end position="497"/>
    </location>
</feature>
<reference evidence="4" key="1">
    <citation type="submission" date="2023-03" db="EMBL/GenBank/DDBJ databases">
        <title>Massive genome expansion in bonnet fungi (Mycena s.s.) driven by repeated elements and novel gene families across ecological guilds.</title>
        <authorList>
            <consortium name="Lawrence Berkeley National Laboratory"/>
            <person name="Harder C.B."/>
            <person name="Miyauchi S."/>
            <person name="Viragh M."/>
            <person name="Kuo A."/>
            <person name="Thoen E."/>
            <person name="Andreopoulos B."/>
            <person name="Lu D."/>
            <person name="Skrede I."/>
            <person name="Drula E."/>
            <person name="Henrissat B."/>
            <person name="Morin E."/>
            <person name="Kohler A."/>
            <person name="Barry K."/>
            <person name="LaButti K."/>
            <person name="Morin E."/>
            <person name="Salamov A."/>
            <person name="Lipzen A."/>
            <person name="Mereny Z."/>
            <person name="Hegedus B."/>
            <person name="Baldrian P."/>
            <person name="Stursova M."/>
            <person name="Weitz H."/>
            <person name="Taylor A."/>
            <person name="Grigoriev I.V."/>
            <person name="Nagy L.G."/>
            <person name="Martin F."/>
            <person name="Kauserud H."/>
        </authorList>
    </citation>
    <scope>NUCLEOTIDE SEQUENCE</scope>
    <source>
        <strain evidence="4">CBHHK182m</strain>
    </source>
</reference>
<keyword evidence="1" id="KW-0863">Zinc-finger</keyword>
<comment type="caution">
    <text evidence="4">The sequence shown here is derived from an EMBL/GenBank/DDBJ whole genome shotgun (WGS) entry which is preliminary data.</text>
</comment>
<organism evidence="4 5">
    <name type="scientific">Mycena metata</name>
    <dbReference type="NCBI Taxonomy" id="1033252"/>
    <lineage>
        <taxon>Eukaryota</taxon>
        <taxon>Fungi</taxon>
        <taxon>Dikarya</taxon>
        <taxon>Basidiomycota</taxon>
        <taxon>Agaricomycotina</taxon>
        <taxon>Agaricomycetes</taxon>
        <taxon>Agaricomycetidae</taxon>
        <taxon>Agaricales</taxon>
        <taxon>Marasmiineae</taxon>
        <taxon>Mycenaceae</taxon>
        <taxon>Mycena</taxon>
    </lineage>
</organism>
<feature type="compositionally biased region" description="Polar residues" evidence="2">
    <location>
        <begin position="18"/>
        <end position="28"/>
    </location>
</feature>
<dbReference type="InterPro" id="IPR036236">
    <property type="entry name" value="Znf_C2H2_sf"/>
</dbReference>
<gene>
    <name evidence="4" type="ORF">B0H16DRAFT_1593534</name>
</gene>
<dbReference type="EMBL" id="JARKIB010000190">
    <property type="protein sequence ID" value="KAJ7725974.1"/>
    <property type="molecule type" value="Genomic_DNA"/>
</dbReference>
<dbReference type="PROSITE" id="PS50157">
    <property type="entry name" value="ZINC_FINGER_C2H2_2"/>
    <property type="match status" value="1"/>
</dbReference>
<feature type="region of interest" description="Disordered" evidence="2">
    <location>
        <begin position="368"/>
        <end position="453"/>
    </location>
</feature>
<feature type="compositionally biased region" description="Low complexity" evidence="2">
    <location>
        <begin position="333"/>
        <end position="345"/>
    </location>
</feature>
<dbReference type="Proteomes" id="UP001215598">
    <property type="component" value="Unassembled WGS sequence"/>
</dbReference>
<dbReference type="AlphaFoldDB" id="A0AAD7HS12"/>
<keyword evidence="1" id="KW-0862">Zinc</keyword>
<sequence length="521" mass="55904">MNFGSSDHCYPSAPSLFIQPSDSPNPSELSPLDDFAGGFSQTDLRYSPSTSGRNSPIDGWSPVSSFSGDVFPDDLSEELGPWAQQHLSGHSSPALSPSLSPITDALDGLTFRFDEHYPGVEQSVLPSGAPSVSRLRSSSHSVQSVSPAEVWTDGVGRGRSASFTASTNDHQFYPNAANSAQHTEYANVQISVPDSNVTFHESFGSGINWGMSQTENASGSGLTLGHLAANWEFPGASSGSLQLPPSPSLLTVPTGPSRLQRRPACNPGTRYRSRSHSDLPSMISPDQDSGRGRGQHRSTLSIPNSRSVSNGSRASSRAASPHRPVFFSDVRTPASYSPSSPSSPAFEDAERGDGGISVERRHTLTTMRHSEELLPPVPALSRASSAPSSRGRRSKPAPSLRNQPGLNMFKAMKTESASSFLSSSGSDSSSQQEFRVSQPPSAASFKSEVASKKIKQASSKRRINVANFECPLETCSSTFTARHNLINHINSHNKYRPHRCMCGLSFTTQGVLNRHKKRCSK</sequence>
<dbReference type="Gene3D" id="3.30.160.60">
    <property type="entry name" value="Classic Zinc Finger"/>
    <property type="match status" value="1"/>
</dbReference>
<feature type="compositionally biased region" description="Low complexity" evidence="2">
    <location>
        <begin position="305"/>
        <end position="319"/>
    </location>
</feature>
<name>A0AAD7HS12_9AGAR</name>
<dbReference type="PROSITE" id="PS00028">
    <property type="entry name" value="ZINC_FINGER_C2H2_1"/>
    <property type="match status" value="1"/>
</dbReference>
<dbReference type="GO" id="GO:0008270">
    <property type="term" value="F:zinc ion binding"/>
    <property type="evidence" value="ECO:0007669"/>
    <property type="project" value="UniProtKB-KW"/>
</dbReference>
<evidence type="ECO:0000313" key="5">
    <source>
        <dbReference type="Proteomes" id="UP001215598"/>
    </source>
</evidence>
<dbReference type="InterPro" id="IPR013087">
    <property type="entry name" value="Znf_C2H2_type"/>
</dbReference>
<accession>A0AAD7HS12</accession>
<proteinExistence type="predicted"/>
<keyword evidence="1" id="KW-0479">Metal-binding</keyword>
<feature type="compositionally biased region" description="Polar residues" evidence="2">
    <location>
        <begin position="39"/>
        <end position="54"/>
    </location>
</feature>
<evidence type="ECO:0000256" key="1">
    <source>
        <dbReference type="PROSITE-ProRule" id="PRU00042"/>
    </source>
</evidence>
<feature type="compositionally biased region" description="Low complexity" evidence="2">
    <location>
        <begin position="237"/>
        <end position="257"/>
    </location>
</feature>
<feature type="compositionally biased region" description="Low complexity" evidence="2">
    <location>
        <begin position="379"/>
        <end position="389"/>
    </location>
</feature>
<dbReference type="SUPFAM" id="SSF57667">
    <property type="entry name" value="beta-beta-alpha zinc fingers"/>
    <property type="match status" value="1"/>
</dbReference>